<accession>A0A6J6L1Q7</accession>
<sequence>MPIYDGMTIATGAGLDAAGSAAIQSSFNMTPAVAAGIGTSSVKMDVGCPNDWFSYAAADAALRILTGNAVPDNYGITCKVFDESNIGSIDTSVENSLNWYGIDFAAEFAKFWTAS</sequence>
<gene>
    <name evidence="1" type="ORF">UFOPK2171_00887</name>
</gene>
<name>A0A6J6L1Q7_9ZZZZ</name>
<protein>
    <submittedName>
        <fullName evidence="1">Unannotated protein</fullName>
    </submittedName>
</protein>
<organism evidence="1">
    <name type="scientific">freshwater metagenome</name>
    <dbReference type="NCBI Taxonomy" id="449393"/>
    <lineage>
        <taxon>unclassified sequences</taxon>
        <taxon>metagenomes</taxon>
        <taxon>ecological metagenomes</taxon>
    </lineage>
</organism>
<dbReference type="EMBL" id="CAEZWD010000138">
    <property type="protein sequence ID" value="CAB4655761.1"/>
    <property type="molecule type" value="Genomic_DNA"/>
</dbReference>
<proteinExistence type="predicted"/>
<reference evidence="1" key="1">
    <citation type="submission" date="2020-05" db="EMBL/GenBank/DDBJ databases">
        <authorList>
            <person name="Chiriac C."/>
            <person name="Salcher M."/>
            <person name="Ghai R."/>
            <person name="Kavagutti S V."/>
        </authorList>
    </citation>
    <scope>NUCLEOTIDE SEQUENCE</scope>
</reference>
<dbReference type="SUPFAM" id="SSF53822">
    <property type="entry name" value="Periplasmic binding protein-like I"/>
    <property type="match status" value="1"/>
</dbReference>
<evidence type="ECO:0000313" key="1">
    <source>
        <dbReference type="EMBL" id="CAB4655761.1"/>
    </source>
</evidence>
<dbReference type="AlphaFoldDB" id="A0A6J6L1Q7"/>
<dbReference type="InterPro" id="IPR028082">
    <property type="entry name" value="Peripla_BP_I"/>
</dbReference>